<dbReference type="PANTHER" id="PTHR30011:SF41">
    <property type="entry name" value="XENOBIOTIC COMPOUND MONOOXYGENASE, DSZA FAMILY (AFU_ORTHOLOGUE AFUA_3G15040)"/>
    <property type="match status" value="1"/>
</dbReference>
<dbReference type="Proteomes" id="UP001274830">
    <property type="component" value="Unassembled WGS sequence"/>
</dbReference>
<reference evidence="2" key="1">
    <citation type="submission" date="2023-07" db="EMBL/GenBank/DDBJ databases">
        <title>Black Yeasts Isolated from many extreme environments.</title>
        <authorList>
            <person name="Coleine C."/>
            <person name="Stajich J.E."/>
            <person name="Selbmann L."/>
        </authorList>
    </citation>
    <scope>NUCLEOTIDE SEQUENCE</scope>
    <source>
        <strain evidence="2">CCFEE 5485</strain>
    </source>
</reference>
<accession>A0AAE0TLK8</accession>
<dbReference type="AlphaFoldDB" id="A0AAE0TLK8"/>
<keyword evidence="3" id="KW-1185">Reference proteome</keyword>
<dbReference type="InterPro" id="IPR011251">
    <property type="entry name" value="Luciferase-like_dom"/>
</dbReference>
<dbReference type="PANTHER" id="PTHR30011">
    <property type="entry name" value="ALKANESULFONATE MONOOXYGENASE-RELATED"/>
    <property type="match status" value="1"/>
</dbReference>
<dbReference type="SUPFAM" id="SSF51679">
    <property type="entry name" value="Bacterial luciferase-like"/>
    <property type="match status" value="1"/>
</dbReference>
<comment type="caution">
    <text evidence="2">The sequence shown here is derived from an EMBL/GenBank/DDBJ whole genome shotgun (WGS) entry which is preliminary data.</text>
</comment>
<dbReference type="InterPro" id="IPR051260">
    <property type="entry name" value="Diverse_substr_monoxygenases"/>
</dbReference>
<evidence type="ECO:0000313" key="3">
    <source>
        <dbReference type="Proteomes" id="UP001274830"/>
    </source>
</evidence>
<dbReference type="Pfam" id="PF00296">
    <property type="entry name" value="Bac_luciferase"/>
    <property type="match status" value="1"/>
</dbReference>
<dbReference type="Gene3D" id="3.20.20.30">
    <property type="entry name" value="Luciferase-like domain"/>
    <property type="match status" value="1"/>
</dbReference>
<protein>
    <recommendedName>
        <fullName evidence="1">Luciferase-like domain-containing protein</fullName>
    </recommendedName>
</protein>
<feature type="domain" description="Luciferase-like" evidence="1">
    <location>
        <begin position="27"/>
        <end position="205"/>
    </location>
</feature>
<evidence type="ECO:0000313" key="2">
    <source>
        <dbReference type="EMBL" id="KAK3669255.1"/>
    </source>
</evidence>
<gene>
    <name evidence="2" type="ORF">LTR78_010862</name>
</gene>
<dbReference type="GO" id="GO:0016705">
    <property type="term" value="F:oxidoreductase activity, acting on paired donors, with incorporation or reduction of molecular oxygen"/>
    <property type="evidence" value="ECO:0007669"/>
    <property type="project" value="InterPro"/>
</dbReference>
<sequence>MLCVLIRRLACMLIRPKSTKSITKVDPSPQRTPFLLQAGASKAGQGFAAAHSECMFLPGMTPQKTRVIADEVRAKLREIGRPEGSVKFLKGVFICVDDTDEKVQAKFEDLLQYTDLEGTATLLGGWTGTDLSQFADDEDFSFKGPPASQSTINAWTSTVPGTASLKWTKRRVMQQLALCGTHPRAVGSANTVADLLEKWIEEAIVDGWNISHATTPHTFEDVIKFLWPELRRRRHLQIDYAGQSMRENYLQDGLAPRVRQGHPARVYGHA</sequence>
<organism evidence="2 3">
    <name type="scientific">Recurvomyces mirabilis</name>
    <dbReference type="NCBI Taxonomy" id="574656"/>
    <lineage>
        <taxon>Eukaryota</taxon>
        <taxon>Fungi</taxon>
        <taxon>Dikarya</taxon>
        <taxon>Ascomycota</taxon>
        <taxon>Pezizomycotina</taxon>
        <taxon>Dothideomycetes</taxon>
        <taxon>Dothideomycetidae</taxon>
        <taxon>Mycosphaerellales</taxon>
        <taxon>Teratosphaeriaceae</taxon>
        <taxon>Recurvomyces</taxon>
    </lineage>
</organism>
<proteinExistence type="predicted"/>
<dbReference type="EMBL" id="JAUTXT010000094">
    <property type="protein sequence ID" value="KAK3669255.1"/>
    <property type="molecule type" value="Genomic_DNA"/>
</dbReference>
<dbReference type="InterPro" id="IPR036661">
    <property type="entry name" value="Luciferase-like_sf"/>
</dbReference>
<name>A0AAE0TLK8_9PEZI</name>
<evidence type="ECO:0000259" key="1">
    <source>
        <dbReference type="Pfam" id="PF00296"/>
    </source>
</evidence>